<gene>
    <name evidence="2" type="ORF">V4C55_15660</name>
</gene>
<comment type="caution">
    <text evidence="2">The sequence shown here is derived from an EMBL/GenBank/DDBJ whole genome shotgun (WGS) entry which is preliminary data.</text>
</comment>
<feature type="transmembrane region" description="Helical" evidence="1">
    <location>
        <begin position="21"/>
        <end position="42"/>
    </location>
</feature>
<evidence type="ECO:0000256" key="1">
    <source>
        <dbReference type="SAM" id="Phobius"/>
    </source>
</evidence>
<accession>A0ABU9QCK4</accession>
<dbReference type="RefSeq" id="WP_201649322.1">
    <property type="nucleotide sequence ID" value="NZ_CAJHCS010000004.1"/>
</dbReference>
<name>A0ABU9QCK4_9BURK</name>
<organism evidence="2 3">
    <name type="scientific">Paraburkholderia sabiae</name>
    <dbReference type="NCBI Taxonomy" id="273251"/>
    <lineage>
        <taxon>Bacteria</taxon>
        <taxon>Pseudomonadati</taxon>
        <taxon>Pseudomonadota</taxon>
        <taxon>Betaproteobacteria</taxon>
        <taxon>Burkholderiales</taxon>
        <taxon>Burkholderiaceae</taxon>
        <taxon>Paraburkholderia</taxon>
    </lineage>
</organism>
<dbReference type="EMBL" id="JAZHGC010000012">
    <property type="protein sequence ID" value="MEM5287159.1"/>
    <property type="molecule type" value="Genomic_DNA"/>
</dbReference>
<evidence type="ECO:0000313" key="3">
    <source>
        <dbReference type="Proteomes" id="UP001494588"/>
    </source>
</evidence>
<reference evidence="2 3" key="1">
    <citation type="submission" date="2024-01" db="EMBL/GenBank/DDBJ databases">
        <title>The diversity of rhizobia nodulating Mimosa spp. in eleven states of Brazil covering several biomes is determined by host plant, location, and edaphic factors.</title>
        <authorList>
            <person name="Rouws L."/>
            <person name="Barauna A."/>
            <person name="Beukes C."/>
            <person name="De Faria S.M."/>
            <person name="Gross E."/>
            <person name="Dos Reis Junior F.B."/>
            <person name="Simon M."/>
            <person name="Maluk M."/>
            <person name="Odee D.W."/>
            <person name="Kenicer G."/>
            <person name="Young J.P.W."/>
            <person name="Reis V.M."/>
            <person name="Zilli J."/>
            <person name="James E.K."/>
        </authorList>
    </citation>
    <scope>NUCLEOTIDE SEQUENCE [LARGE SCALE GENOMIC DNA]</scope>
    <source>
        <strain evidence="2 3">JPY77</strain>
    </source>
</reference>
<keyword evidence="1" id="KW-0812">Transmembrane</keyword>
<protein>
    <submittedName>
        <fullName evidence="2">Uncharacterized protein</fullName>
    </submittedName>
</protein>
<evidence type="ECO:0000313" key="2">
    <source>
        <dbReference type="EMBL" id="MEM5287159.1"/>
    </source>
</evidence>
<sequence>MSDHSTHTLNADLARFHSWRLLVATLATPLAWFAQMLIGEVLTAQACSLSDVRHPAAPPPWVIPAMMALSVACFVLGVVGVVVAWRTMIFTRSRRAQALGERARRVTELEWFLARVSMLSSAMFMFGLVSTDLAVLVVSPCGRW</sequence>
<keyword evidence="1" id="KW-0472">Membrane</keyword>
<keyword evidence="1" id="KW-1133">Transmembrane helix</keyword>
<keyword evidence="3" id="KW-1185">Reference proteome</keyword>
<feature type="transmembrane region" description="Helical" evidence="1">
    <location>
        <begin position="112"/>
        <end position="138"/>
    </location>
</feature>
<proteinExistence type="predicted"/>
<feature type="transmembrane region" description="Helical" evidence="1">
    <location>
        <begin position="62"/>
        <end position="85"/>
    </location>
</feature>
<dbReference type="Proteomes" id="UP001494588">
    <property type="component" value="Unassembled WGS sequence"/>
</dbReference>